<evidence type="ECO:0000256" key="4">
    <source>
        <dbReference type="RuleBase" id="RU000454"/>
    </source>
</evidence>
<keyword evidence="2 4" id="KW-0064">Aspartyl protease</keyword>
<keyword evidence="4" id="KW-0378">Hydrolase</keyword>
<dbReference type="AlphaFoldDB" id="A0AAD4GBH3"/>
<evidence type="ECO:0000259" key="5">
    <source>
        <dbReference type="PROSITE" id="PS51767"/>
    </source>
</evidence>
<gene>
    <name evidence="6" type="ORF">L210DRAFT_3411560</name>
</gene>
<accession>A0AAD4GBH3</accession>
<dbReference type="InterPro" id="IPR033121">
    <property type="entry name" value="PEPTIDASE_A1"/>
</dbReference>
<dbReference type="PROSITE" id="PS00141">
    <property type="entry name" value="ASP_PROTEASE"/>
    <property type="match status" value="2"/>
</dbReference>
<dbReference type="Pfam" id="PF00026">
    <property type="entry name" value="Asp"/>
    <property type="match status" value="1"/>
</dbReference>
<reference evidence="6" key="2">
    <citation type="journal article" date="2020" name="Nat. Commun.">
        <title>Large-scale genome sequencing of mycorrhizal fungi provides insights into the early evolution of symbiotic traits.</title>
        <authorList>
            <person name="Miyauchi S."/>
            <person name="Kiss E."/>
            <person name="Kuo A."/>
            <person name="Drula E."/>
            <person name="Kohler A."/>
            <person name="Sanchez-Garcia M."/>
            <person name="Morin E."/>
            <person name="Andreopoulos B."/>
            <person name="Barry K.W."/>
            <person name="Bonito G."/>
            <person name="Buee M."/>
            <person name="Carver A."/>
            <person name="Chen C."/>
            <person name="Cichocki N."/>
            <person name="Clum A."/>
            <person name="Culley D."/>
            <person name="Crous P.W."/>
            <person name="Fauchery L."/>
            <person name="Girlanda M."/>
            <person name="Hayes R.D."/>
            <person name="Keri Z."/>
            <person name="LaButti K."/>
            <person name="Lipzen A."/>
            <person name="Lombard V."/>
            <person name="Magnuson J."/>
            <person name="Maillard F."/>
            <person name="Murat C."/>
            <person name="Nolan M."/>
            <person name="Ohm R.A."/>
            <person name="Pangilinan J."/>
            <person name="Pereira M.F."/>
            <person name="Perotto S."/>
            <person name="Peter M."/>
            <person name="Pfister S."/>
            <person name="Riley R."/>
            <person name="Sitrit Y."/>
            <person name="Stielow J.B."/>
            <person name="Szollosi G."/>
            <person name="Zifcakova L."/>
            <person name="Stursova M."/>
            <person name="Spatafora J.W."/>
            <person name="Tedersoo L."/>
            <person name="Vaario L.M."/>
            <person name="Yamada A."/>
            <person name="Yan M."/>
            <person name="Wang P."/>
            <person name="Xu J."/>
            <person name="Bruns T."/>
            <person name="Baldrian P."/>
            <person name="Vilgalys R."/>
            <person name="Dunand C."/>
            <person name="Henrissat B."/>
            <person name="Grigoriev I.V."/>
            <person name="Hibbett D."/>
            <person name="Nagy L.G."/>
            <person name="Martin F.M."/>
        </authorList>
    </citation>
    <scope>NUCLEOTIDE SEQUENCE</scope>
    <source>
        <strain evidence="6">BED1</strain>
    </source>
</reference>
<protein>
    <submittedName>
        <fullName evidence="6">Aspartic proteinase</fullName>
    </submittedName>
</protein>
<name>A0AAD4GBH3_BOLED</name>
<dbReference type="CDD" id="cd05471">
    <property type="entry name" value="pepsin_like"/>
    <property type="match status" value="1"/>
</dbReference>
<feature type="domain" description="Peptidase A1" evidence="5">
    <location>
        <begin position="46"/>
        <end position="359"/>
    </location>
</feature>
<evidence type="ECO:0000256" key="3">
    <source>
        <dbReference type="PIRSR" id="PIRSR601461-1"/>
    </source>
</evidence>
<dbReference type="InterPro" id="IPR001461">
    <property type="entry name" value="Aspartic_peptidase_A1"/>
</dbReference>
<dbReference type="GO" id="GO:0006508">
    <property type="term" value="P:proteolysis"/>
    <property type="evidence" value="ECO:0007669"/>
    <property type="project" value="UniProtKB-KW"/>
</dbReference>
<dbReference type="InterPro" id="IPR001969">
    <property type="entry name" value="Aspartic_peptidase_AS"/>
</dbReference>
<proteinExistence type="inferred from homology"/>
<dbReference type="PRINTS" id="PR00792">
    <property type="entry name" value="PEPSIN"/>
</dbReference>
<sequence>MAKLNERGSLHIIDADRTRVQAMSQGGHLKKRSMPEVGITNAIMTYTAEVGVGDPATNYSLLIDTGSANTWLGANKSYVQTKTSRDTGEDFFIRYGIGNVTGKVWNDTVSFSPSLIISQQAIGVANSSNGFSGFDGILGVGPTDLTGHAVRGVDRIPTVMDNLFSQGTISEESLGIYFIPAPETTKKGELMFGGYDDSVIVGPVTYVPLTKTPRSSLYWGITQSISYDSDIILPLASGLVDTGSTLIYIASDAYEQYKNKTGAAYDPATQMLKITAEQYDCLKPLVFNIEDAAYELTANAQIWPRSLNSLINGTSDGIYLVVSDIGPLNFTGVNFINGYTFLERFYSVYDTTHGAVGFAKTQYTYADVN</sequence>
<dbReference type="InterPro" id="IPR034164">
    <property type="entry name" value="Pepsin-like_dom"/>
</dbReference>
<dbReference type="SUPFAM" id="SSF50630">
    <property type="entry name" value="Acid proteases"/>
    <property type="match status" value="1"/>
</dbReference>
<evidence type="ECO:0000256" key="1">
    <source>
        <dbReference type="ARBA" id="ARBA00007447"/>
    </source>
</evidence>
<feature type="active site" evidence="3">
    <location>
        <position position="241"/>
    </location>
</feature>
<keyword evidence="7" id="KW-1185">Reference proteome</keyword>
<comment type="similarity">
    <text evidence="1 4">Belongs to the peptidase A1 family.</text>
</comment>
<organism evidence="6 7">
    <name type="scientific">Boletus edulis BED1</name>
    <dbReference type="NCBI Taxonomy" id="1328754"/>
    <lineage>
        <taxon>Eukaryota</taxon>
        <taxon>Fungi</taxon>
        <taxon>Dikarya</taxon>
        <taxon>Basidiomycota</taxon>
        <taxon>Agaricomycotina</taxon>
        <taxon>Agaricomycetes</taxon>
        <taxon>Agaricomycetidae</taxon>
        <taxon>Boletales</taxon>
        <taxon>Boletineae</taxon>
        <taxon>Boletaceae</taxon>
        <taxon>Boletoideae</taxon>
        <taxon>Boletus</taxon>
    </lineage>
</organism>
<evidence type="ECO:0000256" key="2">
    <source>
        <dbReference type="ARBA" id="ARBA00022750"/>
    </source>
</evidence>
<dbReference type="Proteomes" id="UP001194468">
    <property type="component" value="Unassembled WGS sequence"/>
</dbReference>
<evidence type="ECO:0000313" key="7">
    <source>
        <dbReference type="Proteomes" id="UP001194468"/>
    </source>
</evidence>
<comment type="caution">
    <text evidence="6">The sequence shown here is derived from an EMBL/GenBank/DDBJ whole genome shotgun (WGS) entry which is preliminary data.</text>
</comment>
<dbReference type="InterPro" id="IPR021109">
    <property type="entry name" value="Peptidase_aspartic_dom_sf"/>
</dbReference>
<dbReference type="PANTHER" id="PTHR47966">
    <property type="entry name" value="BETA-SITE APP-CLEAVING ENZYME, ISOFORM A-RELATED"/>
    <property type="match status" value="1"/>
</dbReference>
<keyword evidence="4" id="KW-0645">Protease</keyword>
<feature type="active site" evidence="3">
    <location>
        <position position="64"/>
    </location>
</feature>
<evidence type="ECO:0000313" key="6">
    <source>
        <dbReference type="EMBL" id="KAF8433755.1"/>
    </source>
</evidence>
<dbReference type="PROSITE" id="PS51767">
    <property type="entry name" value="PEPTIDASE_A1"/>
    <property type="match status" value="1"/>
</dbReference>
<dbReference type="Gene3D" id="2.40.70.10">
    <property type="entry name" value="Acid Proteases"/>
    <property type="match status" value="2"/>
</dbReference>
<dbReference type="GO" id="GO:0004190">
    <property type="term" value="F:aspartic-type endopeptidase activity"/>
    <property type="evidence" value="ECO:0007669"/>
    <property type="project" value="UniProtKB-KW"/>
</dbReference>
<dbReference type="PANTHER" id="PTHR47966:SF51">
    <property type="entry name" value="BETA-SITE APP-CLEAVING ENZYME, ISOFORM A-RELATED"/>
    <property type="match status" value="1"/>
</dbReference>
<reference evidence="6" key="1">
    <citation type="submission" date="2019-10" db="EMBL/GenBank/DDBJ databases">
        <authorList>
            <consortium name="DOE Joint Genome Institute"/>
            <person name="Kuo A."/>
            <person name="Miyauchi S."/>
            <person name="Kiss E."/>
            <person name="Drula E."/>
            <person name="Kohler A."/>
            <person name="Sanchez-Garcia M."/>
            <person name="Andreopoulos B."/>
            <person name="Barry K.W."/>
            <person name="Bonito G."/>
            <person name="Buee M."/>
            <person name="Carver A."/>
            <person name="Chen C."/>
            <person name="Cichocki N."/>
            <person name="Clum A."/>
            <person name="Culley D."/>
            <person name="Crous P.W."/>
            <person name="Fauchery L."/>
            <person name="Girlanda M."/>
            <person name="Hayes R."/>
            <person name="Keri Z."/>
            <person name="LaButti K."/>
            <person name="Lipzen A."/>
            <person name="Lombard V."/>
            <person name="Magnuson J."/>
            <person name="Maillard F."/>
            <person name="Morin E."/>
            <person name="Murat C."/>
            <person name="Nolan M."/>
            <person name="Ohm R."/>
            <person name="Pangilinan J."/>
            <person name="Pereira M."/>
            <person name="Perotto S."/>
            <person name="Peter M."/>
            <person name="Riley R."/>
            <person name="Sitrit Y."/>
            <person name="Stielow B."/>
            <person name="Szollosi G."/>
            <person name="Zifcakova L."/>
            <person name="Stursova M."/>
            <person name="Spatafora J.W."/>
            <person name="Tedersoo L."/>
            <person name="Vaario L.-M."/>
            <person name="Yamada A."/>
            <person name="Yan M."/>
            <person name="Wang P."/>
            <person name="Xu J."/>
            <person name="Bruns T."/>
            <person name="Baldrian P."/>
            <person name="Vilgalys R."/>
            <person name="Henrissat B."/>
            <person name="Grigoriev I.V."/>
            <person name="Hibbett D."/>
            <person name="Nagy L.G."/>
            <person name="Martin F.M."/>
        </authorList>
    </citation>
    <scope>NUCLEOTIDE SEQUENCE</scope>
    <source>
        <strain evidence="6">BED1</strain>
    </source>
</reference>
<dbReference type="EMBL" id="WHUW01000032">
    <property type="protein sequence ID" value="KAF8433755.1"/>
    <property type="molecule type" value="Genomic_DNA"/>
</dbReference>